<evidence type="ECO:0000313" key="3">
    <source>
        <dbReference type="Proteomes" id="UP001335648"/>
    </source>
</evidence>
<comment type="caution">
    <text evidence="2">The sequence shown here is derived from an EMBL/GenBank/DDBJ whole genome shotgun (WGS) entry which is preliminary data.</text>
</comment>
<name>A0AAN8BII3_9TELE</name>
<accession>A0AAN8BII3</accession>
<evidence type="ECO:0000256" key="1">
    <source>
        <dbReference type="SAM" id="MobiDB-lite"/>
    </source>
</evidence>
<dbReference type="AlphaFoldDB" id="A0AAN8BII3"/>
<feature type="compositionally biased region" description="Basic residues" evidence="1">
    <location>
        <begin position="48"/>
        <end position="63"/>
    </location>
</feature>
<gene>
    <name evidence="2" type="ORF">CesoFtcFv8_019111</name>
</gene>
<dbReference type="Proteomes" id="UP001335648">
    <property type="component" value="Unassembled WGS sequence"/>
</dbReference>
<feature type="region of interest" description="Disordered" evidence="1">
    <location>
        <begin position="47"/>
        <end position="76"/>
    </location>
</feature>
<sequence>MRKKKNKKRKIKANTPVASVVSSLRAEGGIGECQLLPFPGCLPSVSPPKKHFPSRLTHTKKKIPVSPPPDSELWSDSHRLDGVAAGVCEEEEIQKDLSAAAVVKRRLPHEEGY</sequence>
<proteinExistence type="predicted"/>
<reference evidence="2 3" key="1">
    <citation type="journal article" date="2023" name="Mol. Biol. Evol.">
        <title>Genomics of Secondarily Temperate Adaptation in the Only Non-Antarctic Icefish.</title>
        <authorList>
            <person name="Rivera-Colon A.G."/>
            <person name="Rayamajhi N."/>
            <person name="Minhas B.F."/>
            <person name="Madrigal G."/>
            <person name="Bilyk K.T."/>
            <person name="Yoon V."/>
            <person name="Hune M."/>
            <person name="Gregory S."/>
            <person name="Cheng C.H.C."/>
            <person name="Catchen J.M."/>
        </authorList>
    </citation>
    <scope>NUCLEOTIDE SEQUENCE [LARGE SCALE GENOMIC DNA]</scope>
    <source>
        <strain evidence="2">JC2023a</strain>
    </source>
</reference>
<keyword evidence="3" id="KW-1185">Reference proteome</keyword>
<organism evidence="2 3">
    <name type="scientific">Champsocephalus esox</name>
    <name type="common">pike icefish</name>
    <dbReference type="NCBI Taxonomy" id="159716"/>
    <lineage>
        <taxon>Eukaryota</taxon>
        <taxon>Metazoa</taxon>
        <taxon>Chordata</taxon>
        <taxon>Craniata</taxon>
        <taxon>Vertebrata</taxon>
        <taxon>Euteleostomi</taxon>
        <taxon>Actinopterygii</taxon>
        <taxon>Neopterygii</taxon>
        <taxon>Teleostei</taxon>
        <taxon>Neoteleostei</taxon>
        <taxon>Acanthomorphata</taxon>
        <taxon>Eupercaria</taxon>
        <taxon>Perciformes</taxon>
        <taxon>Notothenioidei</taxon>
        <taxon>Channichthyidae</taxon>
        <taxon>Champsocephalus</taxon>
    </lineage>
</organism>
<dbReference type="EMBL" id="JAULUE010002060">
    <property type="protein sequence ID" value="KAK5885402.1"/>
    <property type="molecule type" value="Genomic_DNA"/>
</dbReference>
<protein>
    <submittedName>
        <fullName evidence="2">Uncharacterized protein</fullName>
    </submittedName>
</protein>
<evidence type="ECO:0000313" key="2">
    <source>
        <dbReference type="EMBL" id="KAK5885402.1"/>
    </source>
</evidence>